<proteinExistence type="predicted"/>
<organism evidence="1 2">
    <name type="scientific">Salinactinospora qingdaonensis</name>
    <dbReference type="NCBI Taxonomy" id="702744"/>
    <lineage>
        <taxon>Bacteria</taxon>
        <taxon>Bacillati</taxon>
        <taxon>Actinomycetota</taxon>
        <taxon>Actinomycetes</taxon>
        <taxon>Streptosporangiales</taxon>
        <taxon>Nocardiopsidaceae</taxon>
        <taxon>Salinactinospora</taxon>
    </lineage>
</organism>
<name>A0ABP7FLF7_9ACTN</name>
<dbReference type="PANTHER" id="PTHR39338">
    <property type="entry name" value="BLL5662 PROTEIN-RELATED"/>
    <property type="match status" value="1"/>
</dbReference>
<dbReference type="PIRSF" id="PIRSF010256">
    <property type="entry name" value="CoxE_vWa"/>
    <property type="match status" value="1"/>
</dbReference>
<dbReference type="InterPro" id="IPR011195">
    <property type="entry name" value="UCP010256"/>
</dbReference>
<gene>
    <name evidence="1" type="ORF">GCM10022402_23190</name>
</gene>
<protein>
    <submittedName>
        <fullName evidence="1">VWA domain-containing protein</fullName>
    </submittedName>
</protein>
<dbReference type="SUPFAM" id="SSF53300">
    <property type="entry name" value="vWA-like"/>
    <property type="match status" value="1"/>
</dbReference>
<reference evidence="2" key="1">
    <citation type="journal article" date="2019" name="Int. J. Syst. Evol. Microbiol.">
        <title>The Global Catalogue of Microorganisms (GCM) 10K type strain sequencing project: providing services to taxonomists for standard genome sequencing and annotation.</title>
        <authorList>
            <consortium name="The Broad Institute Genomics Platform"/>
            <consortium name="The Broad Institute Genome Sequencing Center for Infectious Disease"/>
            <person name="Wu L."/>
            <person name="Ma J."/>
        </authorList>
    </citation>
    <scope>NUCLEOTIDE SEQUENCE [LARGE SCALE GENOMIC DNA]</scope>
    <source>
        <strain evidence="2">JCM 17137</strain>
    </source>
</reference>
<dbReference type="InterPro" id="IPR036465">
    <property type="entry name" value="vWFA_dom_sf"/>
</dbReference>
<evidence type="ECO:0000313" key="2">
    <source>
        <dbReference type="Proteomes" id="UP001500908"/>
    </source>
</evidence>
<dbReference type="Proteomes" id="UP001500908">
    <property type="component" value="Unassembled WGS sequence"/>
</dbReference>
<dbReference type="RefSeq" id="WP_344970787.1">
    <property type="nucleotide sequence ID" value="NZ_BAABDD010000009.1"/>
</dbReference>
<dbReference type="PANTHER" id="PTHR39338:SF6">
    <property type="entry name" value="BLL5662 PROTEIN"/>
    <property type="match status" value="1"/>
</dbReference>
<evidence type="ECO:0000313" key="1">
    <source>
        <dbReference type="EMBL" id="GAA3742913.1"/>
    </source>
</evidence>
<dbReference type="EMBL" id="BAABDD010000009">
    <property type="protein sequence ID" value="GAA3742913.1"/>
    <property type="molecule type" value="Genomic_DNA"/>
</dbReference>
<keyword evidence="2" id="KW-1185">Reference proteome</keyword>
<dbReference type="InterPro" id="IPR008912">
    <property type="entry name" value="Uncharacterised_CoxE"/>
</dbReference>
<sequence length="384" mass="41491">MASTLQPREVTETMLGFVRTLRAAGVAADTGRAQAFFAALDTLDVTDPARVYWAGRVTLCSAAADLEHYDACFAHYFSAHPFRSGRSPAPFAVSRPAVWPAAGRRDSGGDVAAEEHAAAASDVEVLRSRDIATLTVEERAEVARLLAALATHRPRRRTRRTAPARHGRLDRARTIRASLAHGGEPLRLLRRDRATRPRRVVLLVDISGSMSPYADALLRLAHALARGHPGSTEVFSVGTRLTRLSREMRLRDPDAALRAAGSAIPDWSGGTRLGTELKEFLDSHGQRGMARGALVLIASDGWERGDVSLLGAQMARLGRLAYRVVWVNPHKAQPGYQPLAAGMRAALPHIDDFVSGHSLDALERLATVVTGGRADRAREGAPRA</sequence>
<comment type="caution">
    <text evidence="1">The sequence shown here is derived from an EMBL/GenBank/DDBJ whole genome shotgun (WGS) entry which is preliminary data.</text>
</comment>
<accession>A0ABP7FLF7</accession>
<dbReference type="Pfam" id="PF05762">
    <property type="entry name" value="VWA_CoxE"/>
    <property type="match status" value="1"/>
</dbReference>